<dbReference type="Proteomes" id="UP000290900">
    <property type="component" value="Unassembled WGS sequence"/>
</dbReference>
<dbReference type="GO" id="GO:0003735">
    <property type="term" value="F:structural constituent of ribosome"/>
    <property type="evidence" value="ECO:0007669"/>
    <property type="project" value="TreeGrafter"/>
</dbReference>
<evidence type="ECO:0000256" key="6">
    <source>
        <dbReference type="ARBA" id="ARBA00024034"/>
    </source>
</evidence>
<dbReference type="CDD" id="cd19873">
    <property type="entry name" value="DSRM_MRPL3_like"/>
    <property type="match status" value="1"/>
</dbReference>
<dbReference type="InterPro" id="IPR036389">
    <property type="entry name" value="RNase_III_sf"/>
</dbReference>
<dbReference type="STRING" id="13370.A0A448YEQ6"/>
<dbReference type="SUPFAM" id="SSF69065">
    <property type="entry name" value="RNase III domain-like"/>
    <property type="match status" value="1"/>
</dbReference>
<dbReference type="Pfam" id="PF22892">
    <property type="entry name" value="DSRM_MRPL44"/>
    <property type="match status" value="1"/>
</dbReference>
<keyword evidence="4" id="KW-0496">Mitochondrion</keyword>
<evidence type="ECO:0000259" key="9">
    <source>
        <dbReference type="PROSITE" id="PS50137"/>
    </source>
</evidence>
<dbReference type="PROSITE" id="PS50137">
    <property type="entry name" value="DS_RBD"/>
    <property type="match status" value="1"/>
</dbReference>
<dbReference type="InterPro" id="IPR014720">
    <property type="entry name" value="dsRBD_dom"/>
</dbReference>
<sequence>MLKSSRRVIYSLRLSPIRRALSTSPVKPSPLTVTPAKKRSFKFSYERSNNAIVEEPELKVPENKLDFGKYERSSYKLKIGEEDAKRIPSIVALHSRLGLSPSYQHSTLARALTCKMKDSEYADNKQMALFGANLLSFYVTEHLITEYPRLPISILKNATDAYIGDFSLCDVAKNSWGIEEDETSNLEKYLSREPKLFKFGRLRYDKNTTQVEKGITKFDDTTATSLSKATAFADSVRAIIAGVYAHDGESKTKKFIDDHILSRKVDISSMFEFREPGKLLARLLKVKQMEAPTVRLISETGRLSNSPMFVVGCFSGDSMLAGGEGSSLKEARIRSFVNSLKAFYLYRPLDTKVPSDDNFKPLFVDEGEPFY</sequence>
<gene>
    <name evidence="11" type="ORF">BRENAR_LOCUS105</name>
</gene>
<feature type="domain" description="RNase III" evidence="10">
    <location>
        <begin position="90"/>
        <end position="248"/>
    </location>
</feature>
<evidence type="ECO:0000313" key="11">
    <source>
        <dbReference type="EMBL" id="VEU19368.1"/>
    </source>
</evidence>
<reference evidence="11 12" key="1">
    <citation type="submission" date="2018-12" db="EMBL/GenBank/DDBJ databases">
        <authorList>
            <person name="Tiukova I."/>
            <person name="Dainat J."/>
        </authorList>
    </citation>
    <scope>NUCLEOTIDE SEQUENCE [LARGE SCALE GENOMIC DNA]</scope>
</reference>
<comment type="similarity">
    <text evidence="6">Belongs to the ribonuclease III family. Mitochondrion-specific ribosomal protein mL44 subfamily.</text>
</comment>
<dbReference type="GO" id="GO:0006396">
    <property type="term" value="P:RNA processing"/>
    <property type="evidence" value="ECO:0007669"/>
    <property type="project" value="InterPro"/>
</dbReference>
<dbReference type="Gene3D" id="1.10.1520.10">
    <property type="entry name" value="Ribonuclease III domain"/>
    <property type="match status" value="1"/>
</dbReference>
<dbReference type="InterPro" id="IPR044444">
    <property type="entry name" value="Ribosomal_mL44_DSRM_metazoa"/>
</dbReference>
<protein>
    <recommendedName>
        <fullName evidence="7">Large ribosomal subunit protein mL44</fullName>
    </recommendedName>
</protein>
<comment type="subcellular location">
    <subcellularLocation>
        <location evidence="1">Mitochondrion</location>
    </subcellularLocation>
</comment>
<dbReference type="Pfam" id="PF00636">
    <property type="entry name" value="Ribonuclease_3"/>
    <property type="match status" value="1"/>
</dbReference>
<dbReference type="SMART" id="SM00535">
    <property type="entry name" value="RIBOc"/>
    <property type="match status" value="1"/>
</dbReference>
<dbReference type="OrthoDB" id="67027at2759"/>
<dbReference type="PANTHER" id="PTHR11207">
    <property type="entry name" value="RIBONUCLEASE III"/>
    <property type="match status" value="1"/>
</dbReference>
<dbReference type="FunCoup" id="A0A448YEQ6">
    <property type="interactions" value="460"/>
</dbReference>
<dbReference type="AlphaFoldDB" id="A0A448YEQ6"/>
<dbReference type="InParanoid" id="A0A448YEQ6"/>
<evidence type="ECO:0000256" key="4">
    <source>
        <dbReference type="ARBA" id="ARBA00023128"/>
    </source>
</evidence>
<evidence type="ECO:0000256" key="3">
    <source>
        <dbReference type="ARBA" id="ARBA00022980"/>
    </source>
</evidence>
<proteinExistence type="inferred from homology"/>
<evidence type="ECO:0000256" key="2">
    <source>
        <dbReference type="ARBA" id="ARBA00022884"/>
    </source>
</evidence>
<keyword evidence="3" id="KW-0689">Ribosomal protein</keyword>
<keyword evidence="12" id="KW-1185">Reference proteome</keyword>
<dbReference type="GO" id="GO:0003725">
    <property type="term" value="F:double-stranded RNA binding"/>
    <property type="evidence" value="ECO:0007669"/>
    <property type="project" value="InterPro"/>
</dbReference>
<dbReference type="GO" id="GO:0004525">
    <property type="term" value="F:ribonuclease III activity"/>
    <property type="evidence" value="ECO:0007669"/>
    <property type="project" value="InterPro"/>
</dbReference>
<organism evidence="11 12">
    <name type="scientific">Brettanomyces naardenensis</name>
    <name type="common">Yeast</name>
    <dbReference type="NCBI Taxonomy" id="13370"/>
    <lineage>
        <taxon>Eukaryota</taxon>
        <taxon>Fungi</taxon>
        <taxon>Dikarya</taxon>
        <taxon>Ascomycota</taxon>
        <taxon>Saccharomycotina</taxon>
        <taxon>Pichiomycetes</taxon>
        <taxon>Pichiales</taxon>
        <taxon>Pichiaceae</taxon>
        <taxon>Brettanomyces</taxon>
    </lineage>
</organism>
<evidence type="ECO:0000256" key="1">
    <source>
        <dbReference type="ARBA" id="ARBA00004173"/>
    </source>
</evidence>
<feature type="domain" description="DRBM" evidence="9">
    <location>
        <begin position="275"/>
        <end position="345"/>
    </location>
</feature>
<evidence type="ECO:0000313" key="12">
    <source>
        <dbReference type="Proteomes" id="UP000290900"/>
    </source>
</evidence>
<evidence type="ECO:0000256" key="8">
    <source>
        <dbReference type="PROSITE-ProRule" id="PRU00266"/>
    </source>
</evidence>
<keyword evidence="2 8" id="KW-0694">RNA-binding</keyword>
<keyword evidence="5" id="KW-0687">Ribonucleoprotein</keyword>
<dbReference type="PANTHER" id="PTHR11207:SF32">
    <property type="entry name" value="LARGE RIBOSOMAL SUBUNIT PROTEIN ML44"/>
    <property type="match status" value="1"/>
</dbReference>
<name>A0A448YEQ6_BRENA</name>
<evidence type="ECO:0000259" key="10">
    <source>
        <dbReference type="PROSITE" id="PS50142"/>
    </source>
</evidence>
<dbReference type="PROSITE" id="PS50142">
    <property type="entry name" value="RNASE_3_2"/>
    <property type="match status" value="1"/>
</dbReference>
<dbReference type="InterPro" id="IPR000999">
    <property type="entry name" value="RNase_III_dom"/>
</dbReference>
<dbReference type="Gene3D" id="3.30.160.20">
    <property type="match status" value="1"/>
</dbReference>
<evidence type="ECO:0000256" key="5">
    <source>
        <dbReference type="ARBA" id="ARBA00023274"/>
    </source>
</evidence>
<accession>A0A448YEQ6</accession>
<evidence type="ECO:0000256" key="7">
    <source>
        <dbReference type="ARBA" id="ARBA00035187"/>
    </source>
</evidence>
<dbReference type="GO" id="GO:0005739">
    <property type="term" value="C:mitochondrion"/>
    <property type="evidence" value="ECO:0007669"/>
    <property type="project" value="TreeGrafter"/>
</dbReference>
<dbReference type="SUPFAM" id="SSF54768">
    <property type="entry name" value="dsRNA-binding domain-like"/>
    <property type="match status" value="1"/>
</dbReference>
<dbReference type="InterPro" id="IPR044443">
    <property type="entry name" value="Ribosomal_mL44_DSRM_fung"/>
</dbReference>
<dbReference type="EMBL" id="CAACVR010000001">
    <property type="protein sequence ID" value="VEU19368.1"/>
    <property type="molecule type" value="Genomic_DNA"/>
</dbReference>